<gene>
    <name evidence="1" type="ORF">EZS27_016270</name>
</gene>
<reference evidence="1" key="1">
    <citation type="submission" date="2019-03" db="EMBL/GenBank/DDBJ databases">
        <title>Single cell metagenomics reveals metabolic interactions within the superorganism composed of flagellate Streblomastix strix and complex community of Bacteroidetes bacteria on its surface.</title>
        <authorList>
            <person name="Treitli S.C."/>
            <person name="Kolisko M."/>
            <person name="Husnik F."/>
            <person name="Keeling P."/>
            <person name="Hampl V."/>
        </authorList>
    </citation>
    <scope>NUCLEOTIDE SEQUENCE</scope>
    <source>
        <strain evidence="1">STM</strain>
    </source>
</reference>
<dbReference type="Pfam" id="PF08613">
    <property type="entry name" value="Cyclin"/>
    <property type="match status" value="1"/>
</dbReference>
<proteinExistence type="predicted"/>
<dbReference type="PANTHER" id="PTHR15615:SF108">
    <property type="entry name" value="PROTEIN CNPPD1"/>
    <property type="match status" value="1"/>
</dbReference>
<evidence type="ECO:0000313" key="1">
    <source>
        <dbReference type="EMBL" id="KAA6335507.1"/>
    </source>
</evidence>
<dbReference type="Gene3D" id="1.10.472.10">
    <property type="entry name" value="Cyclin-like"/>
    <property type="match status" value="1"/>
</dbReference>
<dbReference type="PANTHER" id="PTHR15615">
    <property type="match status" value="1"/>
</dbReference>
<name>A0A5J4RNN3_9ZZZZ</name>
<dbReference type="InterPro" id="IPR013922">
    <property type="entry name" value="Cyclin_PHO80-like"/>
</dbReference>
<comment type="caution">
    <text evidence="1">The sequence shown here is derived from an EMBL/GenBank/DDBJ whole genome shotgun (WGS) entry which is preliminary data.</text>
</comment>
<dbReference type="EMBL" id="SNRY01000886">
    <property type="protein sequence ID" value="KAA6335507.1"/>
    <property type="molecule type" value="Genomic_DNA"/>
</dbReference>
<organism evidence="1">
    <name type="scientific">termite gut metagenome</name>
    <dbReference type="NCBI Taxonomy" id="433724"/>
    <lineage>
        <taxon>unclassified sequences</taxon>
        <taxon>metagenomes</taxon>
        <taxon>organismal metagenomes</taxon>
    </lineage>
</organism>
<protein>
    <submittedName>
        <fullName evidence="1">Uncharacterized protein</fullName>
    </submittedName>
</protein>
<dbReference type="AlphaFoldDB" id="A0A5J4RNN3"/>
<accession>A0A5J4RNN3</accession>
<sequence length="82" mass="9620">MLSTNNVGTLLIVLAMITIKMYRDHGYRNNHIANMFKIELSALNKSEAAFLRIIDYSLLVSDEVFSHLFEEIFSFKYRKFLL</sequence>
<dbReference type="GO" id="GO:0019901">
    <property type="term" value="F:protein kinase binding"/>
    <property type="evidence" value="ECO:0007669"/>
    <property type="project" value="InterPro"/>
</dbReference>